<keyword evidence="5 10" id="KW-0375">Hydrogen ion transport</keyword>
<evidence type="ECO:0000256" key="4">
    <source>
        <dbReference type="ARBA" id="ARBA00022448"/>
    </source>
</evidence>
<dbReference type="Proteomes" id="UP000034246">
    <property type="component" value="Unassembled WGS sequence"/>
</dbReference>
<name>A0A0G0N7F0_9BACT</name>
<dbReference type="AlphaFoldDB" id="A0A0G0N7F0"/>
<dbReference type="PANTHER" id="PTHR11693:SF22">
    <property type="entry name" value="ATP SYNTHASE SUBUNIT GAMMA, MITOCHONDRIAL"/>
    <property type="match status" value="1"/>
</dbReference>
<evidence type="ECO:0000256" key="5">
    <source>
        <dbReference type="ARBA" id="ARBA00022781"/>
    </source>
</evidence>
<dbReference type="GO" id="GO:0042777">
    <property type="term" value="P:proton motive force-driven plasma membrane ATP synthesis"/>
    <property type="evidence" value="ECO:0007669"/>
    <property type="project" value="UniProtKB-UniRule"/>
</dbReference>
<gene>
    <name evidence="10" type="primary">atpG</name>
    <name evidence="11" type="ORF">UT39_C0008G0006</name>
</gene>
<dbReference type="InterPro" id="IPR035968">
    <property type="entry name" value="ATP_synth_F1_ATPase_gsu"/>
</dbReference>
<dbReference type="HAMAP" id="MF_00815">
    <property type="entry name" value="ATP_synth_gamma_bact"/>
    <property type="match status" value="1"/>
</dbReference>
<keyword evidence="10" id="KW-1003">Cell membrane</keyword>
<dbReference type="NCBIfam" id="TIGR01146">
    <property type="entry name" value="ATPsyn_F1gamma"/>
    <property type="match status" value="1"/>
</dbReference>
<sequence length="286" mass="31732">MGQLRTYRKKIKSAKNIAKLTKAMQMVAASKMRRAQDMAISGKDYANGLSELTKLLTNYLDPKVFPLMSSHEAGGKELVVVIAPEKGLCGSLTTNIQKKIYRLYSGDFSKVEFLVVGKKAKKIVSNFGAKIVAEFSVGVSKPSYEIVPTIAKIIQDKFLSLEIEKVYVVYSEFINTMKQEPLRHAILPLKIVELTDVISEGHGESEFIFEPSAHDITAGLLGRYLEVVLYHLILESYASEQSARMVAMKNATDNARGLISDLTLSFNKERQSAITSEILDVSSRSN</sequence>
<evidence type="ECO:0000256" key="10">
    <source>
        <dbReference type="HAMAP-Rule" id="MF_00815"/>
    </source>
</evidence>
<dbReference type="GO" id="GO:0046933">
    <property type="term" value="F:proton-transporting ATP synthase activity, rotational mechanism"/>
    <property type="evidence" value="ECO:0007669"/>
    <property type="project" value="UniProtKB-UniRule"/>
</dbReference>
<dbReference type="PRINTS" id="PR00126">
    <property type="entry name" value="ATPASEGAMMA"/>
</dbReference>
<dbReference type="SUPFAM" id="SSF52943">
    <property type="entry name" value="ATP synthase (F1-ATPase), gamma subunit"/>
    <property type="match status" value="1"/>
</dbReference>
<protein>
    <recommendedName>
        <fullName evidence="10">ATP synthase gamma chain</fullName>
    </recommendedName>
    <alternativeName>
        <fullName evidence="10">ATP synthase F1 sector gamma subunit</fullName>
    </alternativeName>
    <alternativeName>
        <fullName evidence="10">F-ATPase gamma subunit</fullName>
    </alternativeName>
</protein>
<comment type="caution">
    <text evidence="11">The sequence shown here is derived from an EMBL/GenBank/DDBJ whole genome shotgun (WGS) entry which is preliminary data.</text>
</comment>
<evidence type="ECO:0000256" key="7">
    <source>
        <dbReference type="ARBA" id="ARBA00023136"/>
    </source>
</evidence>
<reference evidence="11 12" key="1">
    <citation type="journal article" date="2015" name="Nature">
        <title>rRNA introns, odd ribosomes, and small enigmatic genomes across a large radiation of phyla.</title>
        <authorList>
            <person name="Brown C.T."/>
            <person name="Hug L.A."/>
            <person name="Thomas B.C."/>
            <person name="Sharon I."/>
            <person name="Castelle C.J."/>
            <person name="Singh A."/>
            <person name="Wilkins M.J."/>
            <person name="Williams K.H."/>
            <person name="Banfield J.F."/>
        </authorList>
    </citation>
    <scope>NUCLEOTIDE SEQUENCE [LARGE SCALE GENOMIC DNA]</scope>
</reference>
<comment type="function">
    <text evidence="1 10">Produces ATP from ADP in the presence of a proton gradient across the membrane. The gamma chain is believed to be important in regulating ATPase activity and the flow of protons through the CF(0) complex.</text>
</comment>
<dbReference type="GO" id="GO:0045259">
    <property type="term" value="C:proton-transporting ATP synthase complex"/>
    <property type="evidence" value="ECO:0007669"/>
    <property type="project" value="UniProtKB-KW"/>
</dbReference>
<accession>A0A0G0N7F0</accession>
<evidence type="ECO:0000256" key="3">
    <source>
        <dbReference type="ARBA" id="ARBA00007681"/>
    </source>
</evidence>
<comment type="similarity">
    <text evidence="3 10">Belongs to the ATPase gamma chain family.</text>
</comment>
<dbReference type="Pfam" id="PF00231">
    <property type="entry name" value="ATP-synt"/>
    <property type="match status" value="1"/>
</dbReference>
<dbReference type="GO" id="GO:0005886">
    <property type="term" value="C:plasma membrane"/>
    <property type="evidence" value="ECO:0007669"/>
    <property type="project" value="UniProtKB-SubCell"/>
</dbReference>
<evidence type="ECO:0000256" key="1">
    <source>
        <dbReference type="ARBA" id="ARBA00003456"/>
    </source>
</evidence>
<evidence type="ECO:0000256" key="9">
    <source>
        <dbReference type="ARBA" id="ARBA00023310"/>
    </source>
</evidence>
<organism evidence="11 12">
    <name type="scientific">Candidatus Woesebacteria bacterium GW2011_GWA1_39_21</name>
    <dbReference type="NCBI Taxonomy" id="1618550"/>
    <lineage>
        <taxon>Bacteria</taxon>
        <taxon>Candidatus Woeseibacteriota</taxon>
    </lineage>
</organism>
<keyword evidence="9 10" id="KW-0066">ATP synthesis</keyword>
<evidence type="ECO:0000256" key="6">
    <source>
        <dbReference type="ARBA" id="ARBA00023065"/>
    </source>
</evidence>
<comment type="subcellular location">
    <subcellularLocation>
        <location evidence="10">Cell membrane</location>
        <topology evidence="10">Peripheral membrane protein</topology>
    </subcellularLocation>
    <subcellularLocation>
        <location evidence="2">Membrane</location>
        <topology evidence="2">Peripheral membrane protein</topology>
    </subcellularLocation>
</comment>
<dbReference type="InterPro" id="IPR000131">
    <property type="entry name" value="ATP_synth_F1_gsu"/>
</dbReference>
<dbReference type="EMBL" id="LBWP01000008">
    <property type="protein sequence ID" value="KKR11373.1"/>
    <property type="molecule type" value="Genomic_DNA"/>
</dbReference>
<dbReference type="Gene3D" id="1.10.287.80">
    <property type="entry name" value="ATP synthase, gamma subunit, helix hairpin domain"/>
    <property type="match status" value="1"/>
</dbReference>
<evidence type="ECO:0000256" key="2">
    <source>
        <dbReference type="ARBA" id="ARBA00004170"/>
    </source>
</evidence>
<dbReference type="Gene3D" id="3.40.1380.10">
    <property type="match status" value="1"/>
</dbReference>
<dbReference type="STRING" id="1618550.UT39_C0008G0006"/>
<comment type="subunit">
    <text evidence="10">F-type ATPases have 2 components, CF(1) - the catalytic core - and CF(0) - the membrane proton channel. CF(1) has five subunits: alpha(3), beta(3), gamma(1), delta(1), epsilon(1). CF(0) has three main subunits: a, b and c.</text>
</comment>
<evidence type="ECO:0000313" key="11">
    <source>
        <dbReference type="EMBL" id="KKR11373.1"/>
    </source>
</evidence>
<keyword evidence="4 10" id="KW-0813">Transport</keyword>
<evidence type="ECO:0000313" key="12">
    <source>
        <dbReference type="Proteomes" id="UP000034246"/>
    </source>
</evidence>
<keyword evidence="8 10" id="KW-0139">CF(1)</keyword>
<keyword evidence="6 10" id="KW-0406">Ion transport</keyword>
<dbReference type="PANTHER" id="PTHR11693">
    <property type="entry name" value="ATP SYNTHASE GAMMA CHAIN"/>
    <property type="match status" value="1"/>
</dbReference>
<evidence type="ECO:0000256" key="8">
    <source>
        <dbReference type="ARBA" id="ARBA00023196"/>
    </source>
</evidence>
<dbReference type="CDD" id="cd12151">
    <property type="entry name" value="F1-ATPase_gamma"/>
    <property type="match status" value="1"/>
</dbReference>
<proteinExistence type="inferred from homology"/>
<keyword evidence="7 10" id="KW-0472">Membrane</keyword>
<dbReference type="GO" id="GO:0005524">
    <property type="term" value="F:ATP binding"/>
    <property type="evidence" value="ECO:0007669"/>
    <property type="project" value="UniProtKB-UniRule"/>
</dbReference>
<dbReference type="PATRIC" id="fig|1618550.3.peg.566"/>